<dbReference type="NCBIfam" id="TIGR00594">
    <property type="entry name" value="polc"/>
    <property type="match status" value="1"/>
</dbReference>
<evidence type="ECO:0000256" key="9">
    <source>
        <dbReference type="ARBA" id="ARBA00025611"/>
    </source>
</evidence>
<evidence type="ECO:0000313" key="14">
    <source>
        <dbReference type="Proteomes" id="UP000789707"/>
    </source>
</evidence>
<dbReference type="InterPro" id="IPR029460">
    <property type="entry name" value="DNAPol_HHH"/>
</dbReference>
<keyword evidence="6 13" id="KW-0548">Nucleotidyltransferase</keyword>
<dbReference type="SMART" id="SM00481">
    <property type="entry name" value="POLIIIAc"/>
    <property type="match status" value="1"/>
</dbReference>
<dbReference type="InterPro" id="IPR041931">
    <property type="entry name" value="DNA_pol3_alpha_thumb_dom"/>
</dbReference>
<dbReference type="CDD" id="cd07431">
    <property type="entry name" value="PHP_PolIIIA"/>
    <property type="match status" value="1"/>
</dbReference>
<dbReference type="Proteomes" id="UP000789707">
    <property type="component" value="Unassembled WGS sequence"/>
</dbReference>
<keyword evidence="5 13" id="KW-0808">Transferase</keyword>
<comment type="caution">
    <text evidence="13">The sequence shown here is derived from an EMBL/GenBank/DDBJ whole genome shotgun (WGS) entry which is preliminary data.</text>
</comment>
<dbReference type="InterPro" id="IPR011708">
    <property type="entry name" value="DNA_pol3_alpha_NTPase_dom"/>
</dbReference>
<dbReference type="InterPro" id="IPR040982">
    <property type="entry name" value="DNA_pol3_finger"/>
</dbReference>
<evidence type="ECO:0000256" key="11">
    <source>
        <dbReference type="ARBA" id="ARBA00049244"/>
    </source>
</evidence>
<dbReference type="InterPro" id="IPR004805">
    <property type="entry name" value="DnaE2/DnaE/PolC"/>
</dbReference>
<evidence type="ECO:0000256" key="8">
    <source>
        <dbReference type="ARBA" id="ARBA00022932"/>
    </source>
</evidence>
<accession>A0ABM8Z6I7</accession>
<evidence type="ECO:0000256" key="10">
    <source>
        <dbReference type="ARBA" id="ARBA00026073"/>
    </source>
</evidence>
<dbReference type="EC" id="2.7.7.7" evidence="3"/>
<dbReference type="GO" id="GO:0003887">
    <property type="term" value="F:DNA-directed DNA polymerase activity"/>
    <property type="evidence" value="ECO:0007669"/>
    <property type="project" value="UniProtKB-EC"/>
</dbReference>
<comment type="subcellular location">
    <subcellularLocation>
        <location evidence="1">Cytoplasm</location>
    </subcellularLocation>
</comment>
<name>A0ABM8Z6I7_9LACO</name>
<comment type="function">
    <text evidence="9">DNA polymerase III is a complex, multichain enzyme responsible for most of the replicative synthesis in bacteria. This DNA polymerase also exhibits 3' to 5' exonuclease activity. The alpha chain is the DNA polymerase.</text>
</comment>
<evidence type="ECO:0000256" key="2">
    <source>
        <dbReference type="ARBA" id="ARBA00009496"/>
    </source>
</evidence>
<keyword evidence="7" id="KW-0235">DNA replication</keyword>
<dbReference type="RefSeq" id="WP_230096442.1">
    <property type="nucleotide sequence ID" value="NZ_CAKKNS010000002.1"/>
</dbReference>
<organism evidence="13 14">
    <name type="scientific">Periweissella fabaria</name>
    <dbReference type="NCBI Taxonomy" id="546157"/>
    <lineage>
        <taxon>Bacteria</taxon>
        <taxon>Bacillati</taxon>
        <taxon>Bacillota</taxon>
        <taxon>Bacilli</taxon>
        <taxon>Lactobacillales</taxon>
        <taxon>Lactobacillaceae</taxon>
        <taxon>Periweissella</taxon>
    </lineage>
</organism>
<dbReference type="InterPro" id="IPR016195">
    <property type="entry name" value="Pol/histidinol_Pase-like"/>
</dbReference>
<comment type="subunit">
    <text evidence="10">DNA polymerase III contains a core (composed of alpha, epsilon and theta chains) that associates with a tau subunit. This core dimerizes to form the POLIII' complex. PolIII' associates with the gamma complex (composed of gamma, delta, delta', psi and chi chains) and with the beta chain to form the complete DNA polymerase III complex.</text>
</comment>
<reference evidence="13 14" key="1">
    <citation type="submission" date="2021-11" db="EMBL/GenBank/DDBJ databases">
        <authorList>
            <person name="Depoorter E."/>
        </authorList>
    </citation>
    <scope>NUCLEOTIDE SEQUENCE [LARGE SCALE GENOMIC DNA]</scope>
    <source>
        <strain evidence="13 14">LMG 24289</strain>
    </source>
</reference>
<dbReference type="Pfam" id="PF17657">
    <property type="entry name" value="DNA_pol3_finger"/>
    <property type="match status" value="1"/>
</dbReference>
<dbReference type="CDD" id="cd04485">
    <property type="entry name" value="DnaE_OBF"/>
    <property type="match status" value="1"/>
</dbReference>
<dbReference type="EMBL" id="CAKKNS010000002">
    <property type="protein sequence ID" value="CAH0416376.1"/>
    <property type="molecule type" value="Genomic_DNA"/>
</dbReference>
<dbReference type="Gene3D" id="1.10.150.870">
    <property type="match status" value="1"/>
</dbReference>
<evidence type="ECO:0000256" key="5">
    <source>
        <dbReference type="ARBA" id="ARBA00022679"/>
    </source>
</evidence>
<dbReference type="PANTHER" id="PTHR32294">
    <property type="entry name" value="DNA POLYMERASE III SUBUNIT ALPHA"/>
    <property type="match status" value="1"/>
</dbReference>
<comment type="similarity">
    <text evidence="2">Belongs to the DNA polymerase type-C family. DnaE subfamily.</text>
</comment>
<dbReference type="InterPro" id="IPR004365">
    <property type="entry name" value="NA-bd_OB_tRNA"/>
</dbReference>
<dbReference type="Gene3D" id="1.10.10.1600">
    <property type="entry name" value="Bacterial DNA polymerase III alpha subunit, thumb domain"/>
    <property type="match status" value="1"/>
</dbReference>
<dbReference type="Pfam" id="PF07733">
    <property type="entry name" value="DNA_pol3_alpha"/>
    <property type="match status" value="1"/>
</dbReference>
<evidence type="ECO:0000256" key="6">
    <source>
        <dbReference type="ARBA" id="ARBA00022695"/>
    </source>
</evidence>
<dbReference type="NCBIfam" id="NF004226">
    <property type="entry name" value="PRK05673.1"/>
    <property type="match status" value="1"/>
</dbReference>
<gene>
    <name evidence="13" type="primary">dnaE</name>
    <name evidence="13" type="ORF">WFA24289_00680</name>
</gene>
<sequence length="1115" mass="123911">MSYFPIQALSAYSLLKSPTTPKGLVTKAKALGYQNIALTDIDVMYGVVDFYNAAIEAEMKPILGLTLKINGLVNQSTIGAIVLIAKNSQGYQNLMKISSYKMTLTNPNEANFGAIKDFLADLIVISPVGGEVDQLIQQGQLALAQQATTELQHLFDANALYLGINLQQSREQRTKLQNFSTQVDIPLVVDEPVHYLEPNDYFASKVLQAIDANVVLTNLGQVRSEVGSAYLKPLAKIQMAYMEAGLATAFENNENLAATINVELKFKQPQLPTFPLPVGTDTRVYLAQISQAGLAKRGLNTQAYQERLDHELTVINQLGFNDYFLIVWDVMEWAHQQNIQTGPGRGSAAGSLVAYALTITDVDPLKYDLLFERFLNPDRAQMPDIDLDLPDNRREEVLNYVHDKYGHTHVAQIITFGTLAAKQVIRDTGRVFGYTQPQLGQLAKALPNVPHFTLASAIENSRTFQNIINDLPNGNLLLNVAQQLEGLPRNYSTHAAGVVISQEPLTDIVPVQTGPDERLMTQLPKNPVESLGLLKMDFLGLRNLTLLATTLSLIHESEPTFTLDTIAYDDQATLKIFQQAKTNGIFQFESEGIKKVLRQLQPDSFEMIAAVNALFRPGPMENISQFVARKHGQEPVAYPDPVLQPILAPTFGIIVYQEQVMRVASALAGFTLAQADMLRRAISKKDANKISVLRQQFINGATALGHAETVAVTVYDYIEAFANYGFNRSHAIAYSKMAYQLAFLKVHFPREFFIALINANAGNDAKVGVYIQELRQAGIAVVGPDINRSMREFAKADGAVRFGLTAIKGLRSDFINELLQERDAHGRFDSLANLISRLSDKWRNETLFTALIKAGACDNLGYNRKELLQALNGILEAVGLSGSSMSLFATMAPKIAKLPDFTLAEKLAMEIEMLGVYISAHPVEQYRKLAQQIDLTTINQLQVDDKVNLVILITKVHVIRTKTGQEMAFVTATDQTGEISITIFPRLYNQLKMQISAGKVFVLQGKVEQGRELQIIADYLQLASDIKVKNNDNISEKPQGKWFLKLTKEKNQTETENKLRQILQANVGPNPVILVYEIDNRKILMSKEWWLKKNTTLMESLTSLLGQGNVFFRDN</sequence>
<evidence type="ECO:0000256" key="4">
    <source>
        <dbReference type="ARBA" id="ARBA00019114"/>
    </source>
</evidence>
<dbReference type="Gene3D" id="2.40.50.140">
    <property type="entry name" value="Nucleic acid-binding proteins"/>
    <property type="match status" value="1"/>
</dbReference>
<dbReference type="Pfam" id="PF01336">
    <property type="entry name" value="tRNA_anti-codon"/>
    <property type="match status" value="1"/>
</dbReference>
<feature type="domain" description="Polymerase/histidinol phosphatase N-terminal" evidence="12">
    <location>
        <begin position="4"/>
        <end position="71"/>
    </location>
</feature>
<dbReference type="Pfam" id="PF02811">
    <property type="entry name" value="PHP"/>
    <property type="match status" value="1"/>
</dbReference>
<protein>
    <recommendedName>
        <fullName evidence="4">DNA polymerase III subunit alpha</fullName>
        <ecNumber evidence="3">2.7.7.7</ecNumber>
    </recommendedName>
</protein>
<dbReference type="InterPro" id="IPR004013">
    <property type="entry name" value="PHP_dom"/>
</dbReference>
<keyword evidence="14" id="KW-1185">Reference proteome</keyword>
<dbReference type="SUPFAM" id="SSF89550">
    <property type="entry name" value="PHP domain-like"/>
    <property type="match status" value="1"/>
</dbReference>
<evidence type="ECO:0000256" key="3">
    <source>
        <dbReference type="ARBA" id="ARBA00012417"/>
    </source>
</evidence>
<dbReference type="InterPro" id="IPR003141">
    <property type="entry name" value="Pol/His_phosphatase_N"/>
</dbReference>
<evidence type="ECO:0000259" key="12">
    <source>
        <dbReference type="SMART" id="SM00481"/>
    </source>
</evidence>
<dbReference type="InterPro" id="IPR012340">
    <property type="entry name" value="NA-bd_OB-fold"/>
</dbReference>
<comment type="catalytic activity">
    <reaction evidence="11">
        <text>DNA(n) + a 2'-deoxyribonucleoside 5'-triphosphate = DNA(n+1) + diphosphate</text>
        <dbReference type="Rhea" id="RHEA:22508"/>
        <dbReference type="Rhea" id="RHEA-COMP:17339"/>
        <dbReference type="Rhea" id="RHEA-COMP:17340"/>
        <dbReference type="ChEBI" id="CHEBI:33019"/>
        <dbReference type="ChEBI" id="CHEBI:61560"/>
        <dbReference type="ChEBI" id="CHEBI:173112"/>
        <dbReference type="EC" id="2.7.7.7"/>
    </reaction>
</comment>
<evidence type="ECO:0000256" key="1">
    <source>
        <dbReference type="ARBA" id="ARBA00004496"/>
    </source>
</evidence>
<proteinExistence type="inferred from homology"/>
<keyword evidence="8" id="KW-0239">DNA-directed DNA polymerase</keyword>
<evidence type="ECO:0000313" key="13">
    <source>
        <dbReference type="EMBL" id="CAH0416376.1"/>
    </source>
</evidence>
<dbReference type="Pfam" id="PF14579">
    <property type="entry name" value="HHH_6"/>
    <property type="match status" value="1"/>
</dbReference>
<dbReference type="Gene3D" id="3.20.20.140">
    <property type="entry name" value="Metal-dependent hydrolases"/>
    <property type="match status" value="1"/>
</dbReference>
<evidence type="ECO:0000256" key="7">
    <source>
        <dbReference type="ARBA" id="ARBA00022705"/>
    </source>
</evidence>
<dbReference type="PANTHER" id="PTHR32294:SF0">
    <property type="entry name" value="DNA POLYMERASE III SUBUNIT ALPHA"/>
    <property type="match status" value="1"/>
</dbReference>